<protein>
    <recommendedName>
        <fullName evidence="6">NAD-dependent protein deacetylase</fullName>
        <ecNumber evidence="6">2.3.1.286</ecNumber>
    </recommendedName>
</protein>
<feature type="binding site" evidence="8">
    <location>
        <begin position="120"/>
        <end position="123"/>
    </location>
    <ligand>
        <name>NAD(+)</name>
        <dbReference type="ChEBI" id="CHEBI:57540"/>
    </ligand>
</feature>
<feature type="region of interest" description="Disordered" evidence="11">
    <location>
        <begin position="339"/>
        <end position="411"/>
    </location>
</feature>
<dbReference type="InterPro" id="IPR050134">
    <property type="entry name" value="NAD-dep_sirtuin_deacylases"/>
</dbReference>
<dbReference type="InterPro" id="IPR029035">
    <property type="entry name" value="DHS-like_NAD/FAD-binding_dom"/>
</dbReference>
<keyword evidence="14" id="KW-1185">Reference proteome</keyword>
<dbReference type="GO" id="GO:0005634">
    <property type="term" value="C:nucleus"/>
    <property type="evidence" value="ECO:0007669"/>
    <property type="project" value="TreeGrafter"/>
</dbReference>
<dbReference type="InterPro" id="IPR026590">
    <property type="entry name" value="Ssirtuin_cat_dom"/>
</dbReference>
<feature type="compositionally biased region" description="Polar residues" evidence="11">
    <location>
        <begin position="374"/>
        <end position="385"/>
    </location>
</feature>
<dbReference type="OrthoDB" id="420264at2759"/>
<feature type="compositionally biased region" description="Basic and acidic residues" evidence="11">
    <location>
        <begin position="386"/>
        <end position="411"/>
    </location>
</feature>
<feature type="binding site" evidence="8">
    <location>
        <begin position="38"/>
        <end position="42"/>
    </location>
    <ligand>
        <name>NAD(+)</name>
        <dbReference type="ChEBI" id="CHEBI:57540"/>
    </ligand>
</feature>
<evidence type="ECO:0000256" key="4">
    <source>
        <dbReference type="ARBA" id="ARBA00022833"/>
    </source>
</evidence>
<dbReference type="SUPFAM" id="SSF52467">
    <property type="entry name" value="DHS-like NAD/FAD-binding domain"/>
    <property type="match status" value="1"/>
</dbReference>
<keyword evidence="3 6" id="KW-0479">Metal-binding</keyword>
<dbReference type="Pfam" id="PF02146">
    <property type="entry name" value="SIR2"/>
    <property type="match status" value="1"/>
</dbReference>
<name>A0A8H7QSK6_9FUNG</name>
<reference evidence="13" key="1">
    <citation type="submission" date="2020-12" db="EMBL/GenBank/DDBJ databases">
        <title>Metabolic potential, ecology and presence of endohyphal bacteria is reflected in genomic diversity of Mucoromycotina.</title>
        <authorList>
            <person name="Muszewska A."/>
            <person name="Okrasinska A."/>
            <person name="Steczkiewicz K."/>
            <person name="Drgas O."/>
            <person name="Orlowska M."/>
            <person name="Perlinska-Lenart U."/>
            <person name="Aleksandrzak-Piekarczyk T."/>
            <person name="Szatraj K."/>
            <person name="Zielenkiewicz U."/>
            <person name="Pilsyk S."/>
            <person name="Malc E."/>
            <person name="Mieczkowski P."/>
            <person name="Kruszewska J.S."/>
            <person name="Biernat P."/>
            <person name="Pawlowska J."/>
        </authorList>
    </citation>
    <scope>NUCLEOTIDE SEQUENCE</scope>
    <source>
        <strain evidence="13">CBS 226.32</strain>
    </source>
</reference>
<comment type="cofactor">
    <cofactor evidence="9">
        <name>Zn(2+)</name>
        <dbReference type="ChEBI" id="CHEBI:29105"/>
    </cofactor>
    <text evidence="9">Binds 1 zinc ion per subunit.</text>
</comment>
<dbReference type="EMBL" id="JAEPRC010000422">
    <property type="protein sequence ID" value="KAG2197637.1"/>
    <property type="molecule type" value="Genomic_DNA"/>
</dbReference>
<feature type="binding site" evidence="8">
    <location>
        <begin position="48"/>
        <end position="50"/>
    </location>
    <ligand>
        <name>NAD(+)</name>
        <dbReference type="ChEBI" id="CHEBI:57540"/>
    </ligand>
</feature>
<evidence type="ECO:0000256" key="9">
    <source>
        <dbReference type="PIRSR" id="PIRSR037938-3"/>
    </source>
</evidence>
<feature type="binding site" evidence="9 10">
    <location>
        <position position="148"/>
    </location>
    <ligand>
        <name>Zn(2+)</name>
        <dbReference type="ChEBI" id="CHEBI:29105"/>
    </ligand>
</feature>
<feature type="active site" description="Proton acceptor" evidence="7 10">
    <location>
        <position position="140"/>
    </location>
</feature>
<proteinExistence type="inferred from homology"/>
<dbReference type="Gene3D" id="3.30.1600.10">
    <property type="entry name" value="SIR2/SIRT2 'Small Domain"/>
    <property type="match status" value="1"/>
</dbReference>
<dbReference type="InterPro" id="IPR003000">
    <property type="entry name" value="Sirtuin"/>
</dbReference>
<evidence type="ECO:0000256" key="1">
    <source>
        <dbReference type="ARBA" id="ARBA00006924"/>
    </source>
</evidence>
<evidence type="ECO:0000259" key="12">
    <source>
        <dbReference type="PROSITE" id="PS50305"/>
    </source>
</evidence>
<dbReference type="Gene3D" id="3.40.50.1220">
    <property type="entry name" value="TPP-binding domain"/>
    <property type="match status" value="1"/>
</dbReference>
<evidence type="ECO:0000256" key="5">
    <source>
        <dbReference type="ARBA" id="ARBA00023027"/>
    </source>
</evidence>
<feature type="binding site" evidence="9 10">
    <location>
        <position position="151"/>
    </location>
    <ligand>
        <name>Zn(2+)</name>
        <dbReference type="ChEBI" id="CHEBI:29105"/>
    </ligand>
</feature>
<dbReference type="PROSITE" id="PS50305">
    <property type="entry name" value="SIRTUIN"/>
    <property type="match status" value="1"/>
</dbReference>
<dbReference type="PANTHER" id="PTHR11085">
    <property type="entry name" value="NAD-DEPENDENT PROTEIN DEACYLASE SIRTUIN-5, MITOCHONDRIAL-RELATED"/>
    <property type="match status" value="1"/>
</dbReference>
<feature type="binding site" evidence="8">
    <location>
        <position position="268"/>
    </location>
    <ligand>
        <name>NAD(+)</name>
        <dbReference type="ChEBI" id="CHEBI:57540"/>
    </ligand>
</feature>
<evidence type="ECO:0000313" key="14">
    <source>
        <dbReference type="Proteomes" id="UP000650833"/>
    </source>
</evidence>
<dbReference type="GO" id="GO:0017136">
    <property type="term" value="F:histone deacetylase activity, NAD-dependent"/>
    <property type="evidence" value="ECO:0007669"/>
    <property type="project" value="InterPro"/>
</dbReference>
<feature type="binding site" evidence="9 10">
    <location>
        <position position="172"/>
    </location>
    <ligand>
        <name>Zn(2+)</name>
        <dbReference type="ChEBI" id="CHEBI:29105"/>
    </ligand>
</feature>
<keyword evidence="5 6" id="KW-0520">NAD</keyword>
<sequence>MPKPRQSKKSILESSSIEAVANYIKKNDVKNIIVMSGAGISTAAGIPDFRSKDTGLYHNLQKFDLPYAEAVFDIEYFLEKPEPFYALAKELYPGKFLPTKTHYFIRLLQEKGILLKNFTQNIDTLERMTGLDQEYIIEAHGSFATASCVECDVKANSEMVREHALKGQVPHCEQCDQLIKPDITFFGENLPKRFFDNLHDFEKADLLIIIGTSLQVQPFASLIDDVPEHVPRLLINKELAGVHKSRSTGFDFDWKNGLNRDVAYLGTCDEGVDKLAALLGWDKELEKMFTKGHEKLKAIWKAEIEIKKIAEEKENEVNIEQKEDKEVDKLADVLGKLTTENVEEKVDSNEQKEPEKEKEDKEVDKLADVLGKLTTENVQEKVNSNEQKKPEKKKEEPRKPVTRSETKKNRT</sequence>
<comment type="catalytic activity">
    <reaction evidence="6">
        <text>N(6)-acetyl-L-lysyl-[protein] + NAD(+) + H2O = 2''-O-acetyl-ADP-D-ribose + nicotinamide + L-lysyl-[protein]</text>
        <dbReference type="Rhea" id="RHEA:43636"/>
        <dbReference type="Rhea" id="RHEA-COMP:9752"/>
        <dbReference type="Rhea" id="RHEA-COMP:10731"/>
        <dbReference type="ChEBI" id="CHEBI:15377"/>
        <dbReference type="ChEBI" id="CHEBI:17154"/>
        <dbReference type="ChEBI" id="CHEBI:29969"/>
        <dbReference type="ChEBI" id="CHEBI:57540"/>
        <dbReference type="ChEBI" id="CHEBI:61930"/>
        <dbReference type="ChEBI" id="CHEBI:83767"/>
        <dbReference type="EC" id="2.3.1.286"/>
    </reaction>
</comment>
<gene>
    <name evidence="13" type="ORF">INT46_009109</name>
</gene>
<evidence type="ECO:0000256" key="8">
    <source>
        <dbReference type="PIRSR" id="PIRSR037938-2"/>
    </source>
</evidence>
<feature type="binding site" evidence="8">
    <location>
        <begin position="236"/>
        <end position="238"/>
    </location>
    <ligand>
        <name>NAD(+)</name>
        <dbReference type="ChEBI" id="CHEBI:57540"/>
    </ligand>
</feature>
<keyword evidence="2 6" id="KW-0808">Transferase</keyword>
<evidence type="ECO:0000313" key="13">
    <source>
        <dbReference type="EMBL" id="KAG2197637.1"/>
    </source>
</evidence>
<dbReference type="CDD" id="cd01408">
    <property type="entry name" value="SIRT1"/>
    <property type="match status" value="1"/>
</dbReference>
<dbReference type="Proteomes" id="UP000650833">
    <property type="component" value="Unassembled WGS sequence"/>
</dbReference>
<evidence type="ECO:0000256" key="11">
    <source>
        <dbReference type="SAM" id="MobiDB-lite"/>
    </source>
</evidence>
<dbReference type="PANTHER" id="PTHR11085:SF6">
    <property type="entry name" value="NAD-DEPENDENT PROTEIN DEACETYLASE SIRTUIN-2"/>
    <property type="match status" value="1"/>
</dbReference>
<dbReference type="PIRSF" id="PIRSF037938">
    <property type="entry name" value="SIR2_euk"/>
    <property type="match status" value="1"/>
</dbReference>
<comment type="caution">
    <text evidence="13">The sequence shown here is derived from an EMBL/GenBank/DDBJ whole genome shotgun (WGS) entry which is preliminary data.</text>
</comment>
<dbReference type="InterPro" id="IPR017328">
    <property type="entry name" value="Sirtuin_class_I"/>
</dbReference>
<dbReference type="GO" id="GO:0070403">
    <property type="term" value="F:NAD+ binding"/>
    <property type="evidence" value="ECO:0007669"/>
    <property type="project" value="UniProtKB-UniRule"/>
</dbReference>
<organism evidence="13 14">
    <name type="scientific">Mucor plumbeus</name>
    <dbReference type="NCBI Taxonomy" id="97098"/>
    <lineage>
        <taxon>Eukaryota</taxon>
        <taxon>Fungi</taxon>
        <taxon>Fungi incertae sedis</taxon>
        <taxon>Mucoromycota</taxon>
        <taxon>Mucoromycotina</taxon>
        <taxon>Mucoromycetes</taxon>
        <taxon>Mucorales</taxon>
        <taxon>Mucorineae</taxon>
        <taxon>Mucoraceae</taxon>
        <taxon>Mucor</taxon>
    </lineage>
</organism>
<dbReference type="AlphaFoldDB" id="A0A8H7QSK6"/>
<evidence type="ECO:0000256" key="6">
    <source>
        <dbReference type="PIRNR" id="PIRNR037938"/>
    </source>
</evidence>
<evidence type="ECO:0000256" key="3">
    <source>
        <dbReference type="ARBA" id="ARBA00022723"/>
    </source>
</evidence>
<keyword evidence="4 6" id="KW-0862">Zinc</keyword>
<feature type="binding site" evidence="8">
    <location>
        <begin position="212"/>
        <end position="213"/>
    </location>
    <ligand>
        <name>NAD(+)</name>
        <dbReference type="ChEBI" id="CHEBI:57540"/>
    </ligand>
</feature>
<evidence type="ECO:0000256" key="10">
    <source>
        <dbReference type="PROSITE-ProRule" id="PRU00236"/>
    </source>
</evidence>
<dbReference type="InterPro" id="IPR026591">
    <property type="entry name" value="Sirtuin_cat_small_dom_sf"/>
</dbReference>
<dbReference type="GO" id="GO:0008270">
    <property type="term" value="F:zinc ion binding"/>
    <property type="evidence" value="ECO:0007669"/>
    <property type="project" value="UniProtKB-UniRule"/>
</dbReference>
<feature type="compositionally biased region" description="Basic and acidic residues" evidence="11">
    <location>
        <begin position="342"/>
        <end position="367"/>
    </location>
</feature>
<evidence type="ECO:0000256" key="7">
    <source>
        <dbReference type="PIRSR" id="PIRSR037938-1"/>
    </source>
</evidence>
<comment type="similarity">
    <text evidence="1 6">Belongs to the sirtuin family. Class I subfamily.</text>
</comment>
<feature type="binding site" evidence="9 10">
    <location>
        <position position="175"/>
    </location>
    <ligand>
        <name>Zn(2+)</name>
        <dbReference type="ChEBI" id="CHEBI:29105"/>
    </ligand>
</feature>
<feature type="domain" description="Deacetylase sirtuin-type" evidence="12">
    <location>
        <begin position="10"/>
        <end position="282"/>
    </location>
</feature>
<dbReference type="EC" id="2.3.1.286" evidence="6"/>
<evidence type="ECO:0000256" key="2">
    <source>
        <dbReference type="ARBA" id="ARBA00022679"/>
    </source>
</evidence>
<accession>A0A8H7QSK6</accession>